<dbReference type="InterPro" id="IPR056504">
    <property type="entry name" value="HTH_HVO_0163_N"/>
</dbReference>
<dbReference type="CDD" id="cd00090">
    <property type="entry name" value="HTH_ARSR"/>
    <property type="match status" value="1"/>
</dbReference>
<dbReference type="InterPro" id="IPR001845">
    <property type="entry name" value="HTH_ArsR_DNA-bd_dom"/>
</dbReference>
<evidence type="ECO:0000256" key="1">
    <source>
        <dbReference type="SAM" id="MobiDB-lite"/>
    </source>
</evidence>
<proteinExistence type="predicted"/>
<dbReference type="Pfam" id="PF13412">
    <property type="entry name" value="HTH_24"/>
    <property type="match status" value="1"/>
</dbReference>
<name>A0ABU2G738_9EURY</name>
<dbReference type="EMBL" id="JAMQOQ010000007">
    <property type="protein sequence ID" value="MDS0296612.1"/>
    <property type="molecule type" value="Genomic_DNA"/>
</dbReference>
<dbReference type="InterPro" id="IPR011991">
    <property type="entry name" value="ArsR-like_HTH"/>
</dbReference>
<dbReference type="Proteomes" id="UP001254813">
    <property type="component" value="Unassembled WGS sequence"/>
</dbReference>
<dbReference type="InterPro" id="IPR036390">
    <property type="entry name" value="WH_DNA-bd_sf"/>
</dbReference>
<protein>
    <submittedName>
        <fullName evidence="3">Winged helix-turn-helix transcriptional regulator</fullName>
    </submittedName>
</protein>
<organism evidence="3 4">
    <name type="scientific">Halogeometricum luteum</name>
    <dbReference type="NCBI Taxonomy" id="2950537"/>
    <lineage>
        <taxon>Archaea</taxon>
        <taxon>Methanobacteriati</taxon>
        <taxon>Methanobacteriota</taxon>
        <taxon>Stenosarchaea group</taxon>
        <taxon>Halobacteria</taxon>
        <taxon>Halobacteriales</taxon>
        <taxon>Haloferacaceae</taxon>
        <taxon>Halogeometricum</taxon>
    </lineage>
</organism>
<comment type="caution">
    <text evidence="3">The sequence shown here is derived from an EMBL/GenBank/DDBJ whole genome shotgun (WGS) entry which is preliminary data.</text>
</comment>
<dbReference type="InterPro" id="IPR036388">
    <property type="entry name" value="WH-like_DNA-bd_sf"/>
</dbReference>
<dbReference type="Pfam" id="PF24266">
    <property type="entry name" value="HTH_HVO_0163_N"/>
    <property type="match status" value="1"/>
</dbReference>
<feature type="region of interest" description="Disordered" evidence="1">
    <location>
        <begin position="1"/>
        <end position="32"/>
    </location>
</feature>
<dbReference type="SUPFAM" id="SSF46785">
    <property type="entry name" value="Winged helix' DNA-binding domain"/>
    <property type="match status" value="2"/>
</dbReference>
<reference evidence="3 4" key="1">
    <citation type="submission" date="2022-06" db="EMBL/GenBank/DDBJ databases">
        <title>Halogeometricum sp. a new haloarchaeum isolate from saline soil.</title>
        <authorList>
            <person name="Strakova D."/>
            <person name="Galisteo C."/>
            <person name="Sanchez-Porro C."/>
            <person name="Ventosa A."/>
        </authorList>
    </citation>
    <scope>NUCLEOTIDE SEQUENCE [LARGE SCALE GENOMIC DNA]</scope>
    <source>
        <strain evidence="4">S3BR25-2</strain>
    </source>
</reference>
<dbReference type="PANTHER" id="PTHR36216:SF1">
    <property type="entry name" value="HTH ARSR-TYPE DOMAIN-CONTAINING PROTEIN"/>
    <property type="match status" value="1"/>
</dbReference>
<dbReference type="PANTHER" id="PTHR36216">
    <property type="entry name" value="TRANSCRIPTIONAL REGULATOR, TRMB"/>
    <property type="match status" value="1"/>
</dbReference>
<dbReference type="RefSeq" id="WP_310930621.1">
    <property type="nucleotide sequence ID" value="NZ_JAMQOQ010000007.1"/>
</dbReference>
<evidence type="ECO:0000313" key="3">
    <source>
        <dbReference type="EMBL" id="MDS0296612.1"/>
    </source>
</evidence>
<keyword evidence="4" id="KW-1185">Reference proteome</keyword>
<dbReference type="Gene3D" id="1.10.10.10">
    <property type="entry name" value="Winged helix-like DNA-binding domain superfamily/Winged helix DNA-binding domain"/>
    <property type="match status" value="2"/>
</dbReference>
<gene>
    <name evidence="3" type="ORF">NDI79_20800</name>
</gene>
<sequence length="220" mass="25188">MEDRTPRVPTLRSCSVGEDRPIPRGNETRSPASTSTLFREFEILIPSLIVDFRISENPGIHFNELRRRLELANGQVQYHVRKLKRAGEIDEESYFGRTHYYAPDFDPETRKTVAVLRRETARDILSVLLENGPSRPTELIEALGIARSTLDYHVNRLIDCELVEKRRGIGNHVTVAVDDRSTAIELLELVRPSFPDRMVDRFTRLFDGVLYGHGNDEGES</sequence>
<dbReference type="SMART" id="SM00418">
    <property type="entry name" value="HTH_ARSR"/>
    <property type="match status" value="1"/>
</dbReference>
<accession>A0ABU2G738</accession>
<evidence type="ECO:0000259" key="2">
    <source>
        <dbReference type="SMART" id="SM00418"/>
    </source>
</evidence>
<feature type="domain" description="HTH arsR-type" evidence="2">
    <location>
        <begin position="111"/>
        <end position="188"/>
    </location>
</feature>
<evidence type="ECO:0000313" key="4">
    <source>
        <dbReference type="Proteomes" id="UP001254813"/>
    </source>
</evidence>